<evidence type="ECO:0000313" key="2">
    <source>
        <dbReference type="Proteomes" id="UP000762676"/>
    </source>
</evidence>
<comment type="caution">
    <text evidence="1">The sequence shown here is derived from an EMBL/GenBank/DDBJ whole genome shotgun (WGS) entry which is preliminary data.</text>
</comment>
<sequence length="96" mass="11213">MSMSSAERRLQTGLPPMEMEFTSFVTEAKEFVVDPMLKLHTFLSQYLLSSCDENFYAVGESFYIAVEYMNSSEFVINLRLENFCNVWVRNMTKIMP</sequence>
<reference evidence="1 2" key="1">
    <citation type="journal article" date="2021" name="Elife">
        <title>Chloroplast acquisition without the gene transfer in kleptoplastic sea slugs, Plakobranchus ocellatus.</title>
        <authorList>
            <person name="Maeda T."/>
            <person name="Takahashi S."/>
            <person name="Yoshida T."/>
            <person name="Shimamura S."/>
            <person name="Takaki Y."/>
            <person name="Nagai Y."/>
            <person name="Toyoda A."/>
            <person name="Suzuki Y."/>
            <person name="Arimoto A."/>
            <person name="Ishii H."/>
            <person name="Satoh N."/>
            <person name="Nishiyama T."/>
            <person name="Hasebe M."/>
            <person name="Maruyama T."/>
            <person name="Minagawa J."/>
            <person name="Obokata J."/>
            <person name="Shigenobu S."/>
        </authorList>
    </citation>
    <scope>NUCLEOTIDE SEQUENCE [LARGE SCALE GENOMIC DNA]</scope>
</reference>
<name>A0AAV4FV25_9GAST</name>
<organism evidence="1 2">
    <name type="scientific">Elysia marginata</name>
    <dbReference type="NCBI Taxonomy" id="1093978"/>
    <lineage>
        <taxon>Eukaryota</taxon>
        <taxon>Metazoa</taxon>
        <taxon>Spiralia</taxon>
        <taxon>Lophotrochozoa</taxon>
        <taxon>Mollusca</taxon>
        <taxon>Gastropoda</taxon>
        <taxon>Heterobranchia</taxon>
        <taxon>Euthyneura</taxon>
        <taxon>Panpulmonata</taxon>
        <taxon>Sacoglossa</taxon>
        <taxon>Placobranchoidea</taxon>
        <taxon>Plakobranchidae</taxon>
        <taxon>Elysia</taxon>
    </lineage>
</organism>
<proteinExistence type="predicted"/>
<dbReference type="AlphaFoldDB" id="A0AAV4FV25"/>
<dbReference type="Proteomes" id="UP000762676">
    <property type="component" value="Unassembled WGS sequence"/>
</dbReference>
<protein>
    <submittedName>
        <fullName evidence="1">Uncharacterized protein</fullName>
    </submittedName>
</protein>
<keyword evidence="2" id="KW-1185">Reference proteome</keyword>
<evidence type="ECO:0000313" key="1">
    <source>
        <dbReference type="EMBL" id="GFR77084.1"/>
    </source>
</evidence>
<accession>A0AAV4FV25</accession>
<gene>
    <name evidence="1" type="ORF">ElyMa_000499300</name>
</gene>
<dbReference type="EMBL" id="BMAT01000957">
    <property type="protein sequence ID" value="GFR77084.1"/>
    <property type="molecule type" value="Genomic_DNA"/>
</dbReference>